<evidence type="ECO:0008006" key="7">
    <source>
        <dbReference type="Google" id="ProtNLM"/>
    </source>
</evidence>
<feature type="transmembrane region" description="Helical" evidence="2">
    <location>
        <begin position="6"/>
        <end position="27"/>
    </location>
</feature>
<evidence type="ECO:0000313" key="3">
    <source>
        <dbReference type="EMBL" id="ASU80886.1"/>
    </source>
</evidence>
<gene>
    <name evidence="3" type="ORF">CDG81_06325</name>
    <name evidence="4" type="ORF">IL38_21350</name>
</gene>
<evidence type="ECO:0000313" key="5">
    <source>
        <dbReference type="Proteomes" id="UP000029737"/>
    </source>
</evidence>
<keyword evidence="2" id="KW-0472">Membrane</keyword>
<dbReference type="EMBL" id="JPMV01000039">
    <property type="protein sequence ID" value="KGI79752.1"/>
    <property type="molecule type" value="Genomic_DNA"/>
</dbReference>
<proteinExistence type="predicted"/>
<dbReference type="Proteomes" id="UP000029737">
    <property type="component" value="Unassembled WGS sequence"/>
</dbReference>
<dbReference type="Proteomes" id="UP000215043">
    <property type="component" value="Chromosome"/>
</dbReference>
<evidence type="ECO:0000313" key="6">
    <source>
        <dbReference type="Proteomes" id="UP000215043"/>
    </source>
</evidence>
<keyword evidence="2" id="KW-1133">Transmembrane helix</keyword>
<feature type="transmembrane region" description="Helical" evidence="2">
    <location>
        <begin position="39"/>
        <end position="57"/>
    </location>
</feature>
<dbReference type="HOGENOM" id="CLU_2598114_0_0_11"/>
<protein>
    <recommendedName>
        <fullName evidence="7">DUF4190 domain-containing protein</fullName>
    </recommendedName>
</protein>
<evidence type="ECO:0000313" key="4">
    <source>
        <dbReference type="EMBL" id="KGI79752.1"/>
    </source>
</evidence>
<reference evidence="3 6" key="2">
    <citation type="submission" date="2017-08" db="EMBL/GenBank/DDBJ databases">
        <title>The complete genome sequence of moderately halophilic actinomycete Actinopolyspora erythraea YIM 90600, the producer of novel erythromycin, novel actinopolysporins A-C and tubercidin.</title>
        <authorList>
            <person name="Yin M."/>
            <person name="Tang S."/>
        </authorList>
    </citation>
    <scope>NUCLEOTIDE SEQUENCE [LARGE SCALE GENOMIC DNA]</scope>
    <source>
        <strain evidence="3 6">YIM 90600</strain>
    </source>
</reference>
<name>A0A099D1Q5_9ACTN</name>
<dbReference type="KEGG" id="aey:CDG81_06325"/>
<evidence type="ECO:0000256" key="1">
    <source>
        <dbReference type="SAM" id="MobiDB-lite"/>
    </source>
</evidence>
<feature type="region of interest" description="Disordered" evidence="1">
    <location>
        <begin position="59"/>
        <end position="79"/>
    </location>
</feature>
<sequence length="79" mass="8439">MVFWVSIFFGYAPLLLGLVLLGAGFLVRRRDPGLARVTQILGAAITVVGLVILSALATNTSRGGDPQQTKAPYQTPVQR</sequence>
<evidence type="ECO:0000256" key="2">
    <source>
        <dbReference type="SAM" id="Phobius"/>
    </source>
</evidence>
<keyword evidence="5" id="KW-1185">Reference proteome</keyword>
<keyword evidence="2" id="KW-0812">Transmembrane</keyword>
<dbReference type="AlphaFoldDB" id="A0A099D1Q5"/>
<accession>A0A099D1Q5</accession>
<dbReference type="EMBL" id="CP022752">
    <property type="protein sequence ID" value="ASU80886.1"/>
    <property type="molecule type" value="Genomic_DNA"/>
</dbReference>
<reference evidence="4 5" key="1">
    <citation type="journal article" date="2014" name="PLoS ONE">
        <title>Identification and Characterization of a New Erythromycin Biosynthetic Gene Cluster in Actinopolyspora erythraea YIM90600, a Novel Erythronolide-Producing Halophilic Actinomycete Isolated from Salt Field.</title>
        <authorList>
            <person name="Chen D."/>
            <person name="Feng J."/>
            <person name="Huang L."/>
            <person name="Zhang Q."/>
            <person name="Wu J."/>
            <person name="Zhu X."/>
            <person name="Duan Y."/>
            <person name="Xu Z."/>
        </authorList>
    </citation>
    <scope>NUCLEOTIDE SEQUENCE [LARGE SCALE GENOMIC DNA]</scope>
    <source>
        <strain evidence="4 5">YIM90600</strain>
    </source>
</reference>
<organism evidence="3 6">
    <name type="scientific">Actinopolyspora erythraea</name>
    <dbReference type="NCBI Taxonomy" id="414996"/>
    <lineage>
        <taxon>Bacteria</taxon>
        <taxon>Bacillati</taxon>
        <taxon>Actinomycetota</taxon>
        <taxon>Actinomycetes</taxon>
        <taxon>Actinopolysporales</taxon>
        <taxon>Actinopolysporaceae</taxon>
        <taxon>Actinopolyspora</taxon>
    </lineage>
</organism>